<gene>
    <name evidence="8" type="ORF">I313_05717</name>
</gene>
<dbReference type="EC" id="3.2.1.40" evidence="2"/>
<dbReference type="Gene3D" id="1.50.10.10">
    <property type="match status" value="1"/>
</dbReference>
<keyword evidence="3" id="KW-0378">Hydrolase</keyword>
<evidence type="ECO:0000256" key="1">
    <source>
        <dbReference type="ARBA" id="ARBA00001445"/>
    </source>
</evidence>
<dbReference type="InterPro" id="IPR035396">
    <property type="entry name" value="Bac_rhamnosid6H"/>
</dbReference>
<dbReference type="InterPro" id="IPR013737">
    <property type="entry name" value="Bac_rhamnosid_N"/>
</dbReference>
<dbReference type="InterPro" id="IPR016007">
    <property type="entry name" value="Alpha_rhamnosid"/>
</dbReference>
<dbReference type="Pfam" id="PF25788">
    <property type="entry name" value="Ig_Rha78A_N"/>
    <property type="match status" value="1"/>
</dbReference>
<dbReference type="InterPro" id="IPR008928">
    <property type="entry name" value="6-hairpin_glycosidase_sf"/>
</dbReference>
<dbReference type="HOGENOM" id="CLU_002926_0_0_1"/>
<dbReference type="InterPro" id="IPR035398">
    <property type="entry name" value="Bac_rhamnosid_C"/>
</dbReference>
<accession>A0A0D0TSN9</accession>
<feature type="domain" description="Alpha-L-rhamnosidase concanavalin-like" evidence="4">
    <location>
        <begin position="320"/>
        <end position="423"/>
    </location>
</feature>
<dbReference type="InterPro" id="IPR012341">
    <property type="entry name" value="6hp_glycosidase-like_sf"/>
</dbReference>
<dbReference type="Pfam" id="PF05592">
    <property type="entry name" value="Bac_rhamnosid"/>
    <property type="match status" value="1"/>
</dbReference>
<proteinExistence type="predicted"/>
<dbReference type="InterPro" id="IPR008902">
    <property type="entry name" value="Rhamnosid_concanavalin"/>
</dbReference>
<dbReference type="Pfam" id="PF17390">
    <property type="entry name" value="Bac_rhamnosid_C"/>
    <property type="match status" value="1"/>
</dbReference>
<dbReference type="OrthoDB" id="10036721at2759"/>
<name>A0A0D0TSN9_9TREE</name>
<dbReference type="PANTHER" id="PTHR33307">
    <property type="entry name" value="ALPHA-RHAMNOSIDASE (EUROFUNG)"/>
    <property type="match status" value="1"/>
</dbReference>
<dbReference type="Gene3D" id="2.60.420.10">
    <property type="entry name" value="Maltose phosphorylase, domain 3"/>
    <property type="match status" value="1"/>
</dbReference>
<evidence type="ECO:0000256" key="3">
    <source>
        <dbReference type="ARBA" id="ARBA00022801"/>
    </source>
</evidence>
<dbReference type="EMBL" id="KN847910">
    <property type="protein sequence ID" value="KIR38603.1"/>
    <property type="molecule type" value="Genomic_DNA"/>
</dbReference>
<dbReference type="Proteomes" id="UP000053392">
    <property type="component" value="Unassembled WGS sequence"/>
</dbReference>
<dbReference type="Gene3D" id="2.60.120.260">
    <property type="entry name" value="Galactose-binding domain-like"/>
    <property type="match status" value="2"/>
</dbReference>
<feature type="domain" description="Alpha-L-rhamnosidase C-terminal" evidence="7">
    <location>
        <begin position="782"/>
        <end position="854"/>
    </location>
</feature>
<dbReference type="GO" id="GO:0005975">
    <property type="term" value="P:carbohydrate metabolic process"/>
    <property type="evidence" value="ECO:0007669"/>
    <property type="project" value="InterPro"/>
</dbReference>
<dbReference type="GO" id="GO:0030596">
    <property type="term" value="F:alpha-L-rhamnosidase activity"/>
    <property type="evidence" value="ECO:0007669"/>
    <property type="project" value="UniProtKB-EC"/>
</dbReference>
<dbReference type="AlphaFoldDB" id="A0A0D0TSN9"/>
<dbReference type="PANTHER" id="PTHR33307:SF6">
    <property type="entry name" value="ALPHA-RHAMNOSIDASE (EUROFUNG)-RELATED"/>
    <property type="match status" value="1"/>
</dbReference>
<evidence type="ECO:0000313" key="8">
    <source>
        <dbReference type="EMBL" id="KIR38603.1"/>
    </source>
</evidence>
<dbReference type="Pfam" id="PF17389">
    <property type="entry name" value="Bac_rhamnosid6H"/>
    <property type="match status" value="1"/>
</dbReference>
<dbReference type="Gene3D" id="2.60.40.10">
    <property type="entry name" value="Immunoglobulins"/>
    <property type="match status" value="1"/>
</dbReference>
<keyword evidence="9" id="KW-1185">Reference proteome</keyword>
<dbReference type="SUPFAM" id="SSF48208">
    <property type="entry name" value="Six-hairpin glycosidases"/>
    <property type="match status" value="1"/>
</dbReference>
<reference evidence="8 9" key="1">
    <citation type="submission" date="2015-01" db="EMBL/GenBank/DDBJ databases">
        <title>The Genome Sequence of Cryptococcus gattii Ram5.</title>
        <authorList>
            <consortium name="The Broad Institute Genomics Platform"/>
            <person name="Cuomo C."/>
            <person name="Litvintseva A."/>
            <person name="Chen Y."/>
            <person name="Heitman J."/>
            <person name="Sun S."/>
            <person name="Springer D."/>
            <person name="Dromer F."/>
            <person name="Young S."/>
            <person name="Zeng Q."/>
            <person name="Gargeya S."/>
            <person name="Abouelleil A."/>
            <person name="Alvarado L."/>
            <person name="Chapman S.B."/>
            <person name="Gainer-Dewar J."/>
            <person name="Goldberg J."/>
            <person name="Griggs A."/>
            <person name="Gujja S."/>
            <person name="Hansen M."/>
            <person name="Howarth C."/>
            <person name="Imamovic A."/>
            <person name="Larimer J."/>
            <person name="Murphy C."/>
            <person name="Naylor J."/>
            <person name="Pearson M."/>
            <person name="Priest M."/>
            <person name="Roberts A."/>
            <person name="Saif S."/>
            <person name="Shea T."/>
            <person name="Sykes S."/>
            <person name="Wortman J."/>
            <person name="Nusbaum C."/>
            <person name="Birren B."/>
        </authorList>
    </citation>
    <scope>NUCLEOTIDE SEQUENCE [LARGE SCALE GENOMIC DNA]</scope>
    <source>
        <strain evidence="8 9">Ram5</strain>
    </source>
</reference>
<organism evidence="8 9">
    <name type="scientific">Cryptococcus deuterogattii Ram5</name>
    <dbReference type="NCBI Taxonomy" id="1296110"/>
    <lineage>
        <taxon>Eukaryota</taxon>
        <taxon>Fungi</taxon>
        <taxon>Dikarya</taxon>
        <taxon>Basidiomycota</taxon>
        <taxon>Agaricomycotina</taxon>
        <taxon>Tremellomycetes</taxon>
        <taxon>Tremellales</taxon>
        <taxon>Cryptococcaceae</taxon>
        <taxon>Cryptococcus</taxon>
        <taxon>Cryptococcus gattii species complex</taxon>
    </lineage>
</organism>
<dbReference type="Pfam" id="PF08531">
    <property type="entry name" value="Bac_rhamnosid_N"/>
    <property type="match status" value="1"/>
</dbReference>
<evidence type="ECO:0000259" key="7">
    <source>
        <dbReference type="Pfam" id="PF17390"/>
    </source>
</evidence>
<protein>
    <recommendedName>
        <fullName evidence="2">alpha-L-rhamnosidase</fullName>
        <ecNumber evidence="2">3.2.1.40</ecNumber>
    </recommendedName>
</protein>
<feature type="domain" description="Alpha-L-rhamnosidase six-hairpin glycosidase" evidence="6">
    <location>
        <begin position="429"/>
        <end position="780"/>
    </location>
</feature>
<evidence type="ECO:0000259" key="4">
    <source>
        <dbReference type="Pfam" id="PF05592"/>
    </source>
</evidence>
<comment type="catalytic activity">
    <reaction evidence="1">
        <text>Hydrolysis of terminal non-reducing alpha-L-rhamnose residues in alpha-L-rhamnosides.</text>
        <dbReference type="EC" id="3.2.1.40"/>
    </reaction>
</comment>
<evidence type="ECO:0000259" key="6">
    <source>
        <dbReference type="Pfam" id="PF17389"/>
    </source>
</evidence>
<feature type="domain" description="Bacterial alpha-L-rhamnosidase N-terminal" evidence="5">
    <location>
        <begin position="154"/>
        <end position="309"/>
    </location>
</feature>
<evidence type="ECO:0000313" key="9">
    <source>
        <dbReference type="Proteomes" id="UP000053392"/>
    </source>
</evidence>
<sequence>MSSQISIERFSVEHYPLTTSNTALGITHWKPRLSWRFGGDISEWTQRAYSLHISWPSGRQERHDVVTDNNVLVPWPTDAIQPKQAVSVVVEVTGSDGNKYKSQKLILEGGLPDDSSFWEADVISCPAEVTETGKPKRPFRLRKSFTIPSTGNFSARLYITALGVYEAHINGIRIGDQLLSPGWQSYKHRLHYQTFDVSELLTKGTEMEFTAWVGEGWYAGELGWERKRCYGERIGLLARLEIDGQVVLKTGPNEGWEWSFGNLTSSEIYNGETWDFVGAGGNSDWMKNTEILPFPKVKLISPESPPVRQVLEVSVKHVINTPSGETVLDFGQNLVGWVRMRSLPGSGGNLVLSHAEVLENGELGRRPLRTARAQDCISYGPEQAGQGWEPKFTFHGFRYVQVDGWSRQMSEAEAKGNFTAVVIQTQMEETGGFECSHPLINQLHQNVVWSWRGNTVSIPSDCPQRDERLGWTGDLQVFAATASFLTDTSGFLRNWLEDFAEEQLKDNDGNAPLVVPDVIQDTLFAGMRTAVWSDIAVLLPNDLYNAHADIAIVAAQWESIVAWLERGIKRDDVGLWDPAFFQLGDWLDPSAPPDNAAAGKTDSILVADAYLIHITRIASRLAETIGKVEEGDRYKQQYRVLKEFFVKRYVTYDGRLSSDSQTAYALALKFGLFETPRQIEGALKRLEWLARLNKFKVGTGFAGTPVILDAFAENNAIAYAYRMLEEKANPSWLYPVSMGATTIWERWDSMLPDGSINPGQMTSFNHYALGAVAAFMHKYIGGLSLLAPGWKKILVAPRPGGTLTSAKIWHVSPYGRIVLEWAIVGPKLQVQVTIPPNCSAVISLPGTEEGKEEEIGSGYREYEVEWKDDSAWPPQSIDFPQP</sequence>
<dbReference type="InterPro" id="IPR013783">
    <property type="entry name" value="Ig-like_fold"/>
</dbReference>
<evidence type="ECO:0000259" key="5">
    <source>
        <dbReference type="Pfam" id="PF08531"/>
    </source>
</evidence>
<evidence type="ECO:0000256" key="2">
    <source>
        <dbReference type="ARBA" id="ARBA00012652"/>
    </source>
</evidence>